<dbReference type="EMBL" id="GG662717">
    <property type="protein sequence ID" value="EAR94139.3"/>
    <property type="molecule type" value="Genomic_DNA"/>
</dbReference>
<dbReference type="PANTHER" id="PTHR11635:SF152">
    <property type="entry name" value="CAMP-DEPENDENT PROTEIN KINASE TYPE I REGULATORY SUBUNIT-RELATED"/>
    <property type="match status" value="1"/>
</dbReference>
<dbReference type="GeneID" id="7830510"/>
<dbReference type="InterPro" id="IPR000595">
    <property type="entry name" value="cNMP-bd_dom"/>
</dbReference>
<dbReference type="InParanoid" id="I7M7K8"/>
<evidence type="ECO:0000313" key="3">
    <source>
        <dbReference type="Proteomes" id="UP000009168"/>
    </source>
</evidence>
<protein>
    <submittedName>
        <fullName evidence="2">Cyclic nucleotide-binding domain protein</fullName>
    </submittedName>
</protein>
<dbReference type="GO" id="GO:0034236">
    <property type="term" value="F:protein kinase A catalytic subunit binding"/>
    <property type="evidence" value="ECO:0007669"/>
    <property type="project" value="TreeGrafter"/>
</dbReference>
<evidence type="ECO:0000259" key="1">
    <source>
        <dbReference type="PROSITE" id="PS50042"/>
    </source>
</evidence>
<dbReference type="Gene3D" id="2.60.120.10">
    <property type="entry name" value="Jelly Rolls"/>
    <property type="match status" value="2"/>
</dbReference>
<dbReference type="KEGG" id="tet:TTHERM_00522060"/>
<dbReference type="Gene3D" id="3.60.15.10">
    <property type="entry name" value="Ribonuclease Z/Hydroxyacylglutathione hydrolase-like"/>
    <property type="match status" value="1"/>
</dbReference>
<sequence length="780" mass="90073">MISANTNEHAQQGVLIHVADTAVGLIQYGIPPMTVSQTLNIYNQVPTYFILPQKQFNKENGLLLVDLEQPVRYNALKCHKITTIICTEEEVEDIQCYIQESFLGPQNIKKEELRHQFHTSFDQEGIPQFEKEQQYIYKHILGIKDNIDINYFVRFAFYDKDGCVSLGRGVDIENNGKRVTITENSKIKQLIEIEETENQIFQYLLDIETQQELLIHQRMVQQVQVIDENSESKLNTESDKNKHDFIPPLFNYTGLSSPFDSSKPSGFIIWINGRAGLVDPPIFTTNYLQSHYIPTNIIDWVILTNCHSECDIGVLQRFVESSRMEIISTPTIINSFINKYSRICKINSELMRRLFKFKPVVIGAAINLNGCVIRFHYNFHVIPSIGFEINNQNASIYYSGYNLYDPKLFSAISKKQVITMKRFELLANTKFIHNRILFDAGNPIAHTQLSILQQLPQQTHKNIRLIYTDEDCLPNEYKQSFQISSIGLQYTQTEDPDLKVKKHKALDYMMKLEILAQVDVFEGISLKNLRDLIDIANEEFFTKGQYVIKQNTLGNKWYIILKGSVKVFSEKKIFEDRIFSVGEYFGESALILEQQQGQSQRRMASVQALSDLHVLTLEKQDFWFAFGQGKESSGLKILQKQQRLLHSRINKSIQIIEHNSFLKDLNETQKTQLEMILINQDAKKDQFLWRVGEQAKFGIIVKSGQFKFVDCPEADINMDIKKGFFIGEISSLINESENTTSLQANSDDCAFFKIDRHDLIGFLRRNPGLFLAFGDSKYFI</sequence>
<dbReference type="GO" id="GO:0030552">
    <property type="term" value="F:cAMP binding"/>
    <property type="evidence" value="ECO:0007669"/>
    <property type="project" value="TreeGrafter"/>
</dbReference>
<dbReference type="OrthoDB" id="311546at2759"/>
<dbReference type="InterPro" id="IPR014710">
    <property type="entry name" value="RmlC-like_jellyroll"/>
</dbReference>
<feature type="domain" description="Cyclic nucleotide-binding" evidence="1">
    <location>
        <begin position="520"/>
        <end position="622"/>
    </location>
</feature>
<feature type="domain" description="Cyclic nucleotide-binding" evidence="1">
    <location>
        <begin position="661"/>
        <end position="763"/>
    </location>
</feature>
<name>I7M7K8_TETTS</name>
<dbReference type="AlphaFoldDB" id="I7M7K8"/>
<dbReference type="InterPro" id="IPR036866">
    <property type="entry name" value="RibonucZ/Hydroxyglut_hydro"/>
</dbReference>
<organism evidence="2 3">
    <name type="scientific">Tetrahymena thermophila (strain SB210)</name>
    <dbReference type="NCBI Taxonomy" id="312017"/>
    <lineage>
        <taxon>Eukaryota</taxon>
        <taxon>Sar</taxon>
        <taxon>Alveolata</taxon>
        <taxon>Ciliophora</taxon>
        <taxon>Intramacronucleata</taxon>
        <taxon>Oligohymenophorea</taxon>
        <taxon>Hymenostomatida</taxon>
        <taxon>Tetrahymenina</taxon>
        <taxon>Tetrahymenidae</taxon>
        <taxon>Tetrahymena</taxon>
    </lineage>
</organism>
<dbReference type="GO" id="GO:0005952">
    <property type="term" value="C:cAMP-dependent protein kinase complex"/>
    <property type="evidence" value="ECO:0007669"/>
    <property type="project" value="InterPro"/>
</dbReference>
<dbReference type="InterPro" id="IPR018490">
    <property type="entry name" value="cNMP-bd_dom_sf"/>
</dbReference>
<dbReference type="GO" id="GO:0005829">
    <property type="term" value="C:cytosol"/>
    <property type="evidence" value="ECO:0007669"/>
    <property type="project" value="TreeGrafter"/>
</dbReference>
<dbReference type="PANTHER" id="PTHR11635">
    <property type="entry name" value="CAMP-DEPENDENT PROTEIN KINASE REGULATORY CHAIN"/>
    <property type="match status" value="1"/>
</dbReference>
<dbReference type="SMART" id="SM00100">
    <property type="entry name" value="cNMP"/>
    <property type="match status" value="2"/>
</dbReference>
<dbReference type="SUPFAM" id="SSF51206">
    <property type="entry name" value="cAMP-binding domain-like"/>
    <property type="match status" value="2"/>
</dbReference>
<dbReference type="Proteomes" id="UP000009168">
    <property type="component" value="Unassembled WGS sequence"/>
</dbReference>
<dbReference type="Pfam" id="PF00027">
    <property type="entry name" value="cNMP_binding"/>
    <property type="match status" value="1"/>
</dbReference>
<reference evidence="3" key="1">
    <citation type="journal article" date="2006" name="PLoS Biol.">
        <title>Macronuclear genome sequence of the ciliate Tetrahymena thermophila, a model eukaryote.</title>
        <authorList>
            <person name="Eisen J.A."/>
            <person name="Coyne R.S."/>
            <person name="Wu M."/>
            <person name="Wu D."/>
            <person name="Thiagarajan M."/>
            <person name="Wortman J.R."/>
            <person name="Badger J.H."/>
            <person name="Ren Q."/>
            <person name="Amedeo P."/>
            <person name="Jones K.M."/>
            <person name="Tallon L.J."/>
            <person name="Delcher A.L."/>
            <person name="Salzberg S.L."/>
            <person name="Silva J.C."/>
            <person name="Haas B.J."/>
            <person name="Majoros W.H."/>
            <person name="Farzad M."/>
            <person name="Carlton J.M."/>
            <person name="Smith R.K. Jr."/>
            <person name="Garg J."/>
            <person name="Pearlman R.E."/>
            <person name="Karrer K.M."/>
            <person name="Sun L."/>
            <person name="Manning G."/>
            <person name="Elde N.C."/>
            <person name="Turkewitz A.P."/>
            <person name="Asai D.J."/>
            <person name="Wilkes D.E."/>
            <person name="Wang Y."/>
            <person name="Cai H."/>
            <person name="Collins K."/>
            <person name="Stewart B.A."/>
            <person name="Lee S.R."/>
            <person name="Wilamowska K."/>
            <person name="Weinberg Z."/>
            <person name="Ruzzo W.L."/>
            <person name="Wloga D."/>
            <person name="Gaertig J."/>
            <person name="Frankel J."/>
            <person name="Tsao C.-C."/>
            <person name="Gorovsky M.A."/>
            <person name="Keeling P.J."/>
            <person name="Waller R.F."/>
            <person name="Patron N.J."/>
            <person name="Cherry J.M."/>
            <person name="Stover N.A."/>
            <person name="Krieger C.J."/>
            <person name="del Toro C."/>
            <person name="Ryder H.F."/>
            <person name="Williamson S.C."/>
            <person name="Barbeau R.A."/>
            <person name="Hamilton E.P."/>
            <person name="Orias E."/>
        </authorList>
    </citation>
    <scope>NUCLEOTIDE SEQUENCE [LARGE SCALE GENOMIC DNA]</scope>
    <source>
        <strain evidence="3">SB210</strain>
    </source>
</reference>
<dbReference type="InterPro" id="IPR050503">
    <property type="entry name" value="cAMP-dep_PK_reg_su-like"/>
</dbReference>
<proteinExistence type="predicted"/>
<keyword evidence="3" id="KW-1185">Reference proteome</keyword>
<dbReference type="PROSITE" id="PS50042">
    <property type="entry name" value="CNMP_BINDING_3"/>
    <property type="match status" value="2"/>
</dbReference>
<evidence type="ECO:0000313" key="2">
    <source>
        <dbReference type="EMBL" id="EAR94139.3"/>
    </source>
</evidence>
<dbReference type="eggNOG" id="ENOG502R2P1">
    <property type="taxonomic scope" value="Eukaryota"/>
</dbReference>
<dbReference type="GO" id="GO:0004862">
    <property type="term" value="F:cAMP-dependent protein kinase inhibitor activity"/>
    <property type="evidence" value="ECO:0007669"/>
    <property type="project" value="TreeGrafter"/>
</dbReference>
<dbReference type="SUPFAM" id="SSF56281">
    <property type="entry name" value="Metallo-hydrolase/oxidoreductase"/>
    <property type="match status" value="1"/>
</dbReference>
<dbReference type="CDD" id="cd00038">
    <property type="entry name" value="CAP_ED"/>
    <property type="match status" value="1"/>
</dbReference>
<accession>I7M7K8</accession>
<gene>
    <name evidence="2" type="ORF">TTHERM_00522060</name>
</gene>
<dbReference type="RefSeq" id="XP_001014384.3">
    <property type="nucleotide sequence ID" value="XM_001014384.3"/>
</dbReference>